<protein>
    <submittedName>
        <fullName evidence="2">Uncharacterized protein</fullName>
    </submittedName>
</protein>
<evidence type="ECO:0000313" key="2">
    <source>
        <dbReference type="EMBL" id="RIB07450.1"/>
    </source>
</evidence>
<dbReference type="AlphaFoldDB" id="A0A397UAY3"/>
<proteinExistence type="predicted"/>
<reference evidence="2 3" key="1">
    <citation type="submission" date="2018-06" db="EMBL/GenBank/DDBJ databases">
        <title>Comparative genomics reveals the genomic features of Rhizophagus irregularis, R. cerebriforme, R. diaphanum and Gigaspora rosea, and their symbiotic lifestyle signature.</title>
        <authorList>
            <person name="Morin E."/>
            <person name="San Clemente H."/>
            <person name="Chen E.C.H."/>
            <person name="De La Providencia I."/>
            <person name="Hainaut M."/>
            <person name="Kuo A."/>
            <person name="Kohler A."/>
            <person name="Murat C."/>
            <person name="Tang N."/>
            <person name="Roy S."/>
            <person name="Loubradou J."/>
            <person name="Henrissat B."/>
            <person name="Grigoriev I.V."/>
            <person name="Corradi N."/>
            <person name="Roux C."/>
            <person name="Martin F.M."/>
        </authorList>
    </citation>
    <scope>NUCLEOTIDE SEQUENCE [LARGE SCALE GENOMIC DNA]</scope>
    <source>
        <strain evidence="2 3">DAOM 194757</strain>
    </source>
</reference>
<organism evidence="2 3">
    <name type="scientific">Gigaspora rosea</name>
    <dbReference type="NCBI Taxonomy" id="44941"/>
    <lineage>
        <taxon>Eukaryota</taxon>
        <taxon>Fungi</taxon>
        <taxon>Fungi incertae sedis</taxon>
        <taxon>Mucoromycota</taxon>
        <taxon>Glomeromycotina</taxon>
        <taxon>Glomeromycetes</taxon>
        <taxon>Diversisporales</taxon>
        <taxon>Gigasporaceae</taxon>
        <taxon>Gigaspora</taxon>
    </lineage>
</organism>
<gene>
    <name evidence="2" type="ORF">C2G38_2214436</name>
</gene>
<evidence type="ECO:0000313" key="3">
    <source>
        <dbReference type="Proteomes" id="UP000266673"/>
    </source>
</evidence>
<feature type="region of interest" description="Disordered" evidence="1">
    <location>
        <begin position="62"/>
        <end position="85"/>
    </location>
</feature>
<keyword evidence="3" id="KW-1185">Reference proteome</keyword>
<comment type="caution">
    <text evidence="2">The sequence shown here is derived from an EMBL/GenBank/DDBJ whole genome shotgun (WGS) entry which is preliminary data.</text>
</comment>
<accession>A0A397UAY3</accession>
<dbReference type="OrthoDB" id="10628815at2759"/>
<name>A0A397UAY3_9GLOM</name>
<evidence type="ECO:0000256" key="1">
    <source>
        <dbReference type="SAM" id="MobiDB-lite"/>
    </source>
</evidence>
<sequence>MTRDLCLLCQSNDERFMFTFLLAPPAAPDKARKETSIPAGVYGLEGLASGQDTHEEILDRIETESTNTVRSDNDKGKQRSYSEVLRGDTRENIPKRRALKISGQEAKWTSEIIEAIVKKIELDFDDKELHAERIVRAFESLKELEALLRYKFNTKPARNSLPEAIRLKFKYRDTAFFKTFALVKEVRPQHQQEYMQLYHSVM</sequence>
<dbReference type="EMBL" id="QKWP01001655">
    <property type="protein sequence ID" value="RIB07450.1"/>
    <property type="molecule type" value="Genomic_DNA"/>
</dbReference>
<dbReference type="Proteomes" id="UP000266673">
    <property type="component" value="Unassembled WGS sequence"/>
</dbReference>